<feature type="domain" description="FUZ/MON1/HPS1 third Longin" evidence="7">
    <location>
        <begin position="290"/>
        <end position="398"/>
    </location>
</feature>
<sequence length="403" mass="44971">MSVQLMCLTSGGGLPIFTRCKGNTENLPFSLIGSLNGVHMFSKSQRMELLSTVTNDYTVVWKELYDSLIFIGIASACTTEALTQVIECAGSAMVMVVGMDEIIAQRNIERLKRELRVCSPVIDRLLDCLDFGDANTNQSTISISGMVKTILTPENHLIKIVLDTFTECIDSMYSCVLIHGKLAVATDSWWTLHPTEIKLLSLLASAEGSSTTSKDTPVFLPFKSPKAAFRFVTCSLLPDVQVCCLCGPEQQLEEIENSAAYCFKSTMEILGSAVQCHPRNFPATIQLDAGILGVLLINVECRKYMMSKNPQPKRIVNGSHRLDILRTFYYQAVLDVLLSLREDVESTVVKETYWCSEYHKCYALKQHGNVLCVLYNANVPTMVMRSLTRATLKVFMAEKQFCW</sequence>
<evidence type="ECO:0000313" key="9">
    <source>
        <dbReference type="RefSeq" id="XP_017770484.1"/>
    </source>
</evidence>
<feature type="domain" description="FUZ/MON1/HPS1 first Longin" evidence="5">
    <location>
        <begin position="4"/>
        <end position="125"/>
    </location>
</feature>
<dbReference type="PANTHER" id="PTHR13559:SF1">
    <property type="entry name" value="PROTEIN FUZZY HOMOLOG"/>
    <property type="match status" value="1"/>
</dbReference>
<dbReference type="Proteomes" id="UP000695000">
    <property type="component" value="Unplaced"/>
</dbReference>
<dbReference type="Pfam" id="PF19037">
    <property type="entry name" value="Fuz_longin_2"/>
    <property type="match status" value="1"/>
</dbReference>
<evidence type="ECO:0000256" key="4">
    <source>
        <dbReference type="ARBA" id="ARBA00023212"/>
    </source>
</evidence>
<dbReference type="InterPro" id="IPR043972">
    <property type="entry name" value="FUZ/MON1/HPS1_longin_1"/>
</dbReference>
<evidence type="ECO:0000313" key="8">
    <source>
        <dbReference type="Proteomes" id="UP000695000"/>
    </source>
</evidence>
<accession>A0ABM1M7D4</accession>
<reference evidence="9" key="1">
    <citation type="submission" date="2025-08" db="UniProtKB">
        <authorList>
            <consortium name="RefSeq"/>
        </authorList>
    </citation>
    <scope>IDENTIFICATION</scope>
    <source>
        <tissue evidence="9">Whole Larva</tissue>
    </source>
</reference>
<evidence type="ECO:0000259" key="6">
    <source>
        <dbReference type="Pfam" id="PF19037"/>
    </source>
</evidence>
<evidence type="ECO:0000256" key="1">
    <source>
        <dbReference type="ARBA" id="ARBA00004245"/>
    </source>
</evidence>
<gene>
    <name evidence="9" type="primary">LOC108558169</name>
</gene>
<dbReference type="PANTHER" id="PTHR13559">
    <property type="entry name" value="INTRACELLULAR TRAFFIC PROTEIN-RELATED"/>
    <property type="match status" value="1"/>
</dbReference>
<dbReference type="Pfam" id="PF19036">
    <property type="entry name" value="Fuz_longin_1"/>
    <property type="match status" value="1"/>
</dbReference>
<dbReference type="InterPro" id="IPR043971">
    <property type="entry name" value="FUZ/MON1/HPS1_longin_2"/>
</dbReference>
<evidence type="ECO:0000259" key="5">
    <source>
        <dbReference type="Pfam" id="PF19036"/>
    </source>
</evidence>
<evidence type="ECO:0000256" key="2">
    <source>
        <dbReference type="ARBA" id="ARBA00008550"/>
    </source>
</evidence>
<dbReference type="RefSeq" id="XP_017770484.1">
    <property type="nucleotide sequence ID" value="XM_017914995.1"/>
</dbReference>
<protein>
    <submittedName>
        <fullName evidence="9">Protein fuzzy homolog</fullName>
    </submittedName>
</protein>
<keyword evidence="8" id="KW-1185">Reference proteome</keyword>
<evidence type="ECO:0000259" key="7">
    <source>
        <dbReference type="Pfam" id="PF19038"/>
    </source>
</evidence>
<dbReference type="Pfam" id="PF19038">
    <property type="entry name" value="Fuz_longin_3"/>
    <property type="match status" value="1"/>
</dbReference>
<comment type="similarity">
    <text evidence="2">Belongs to the fuzzy family.</text>
</comment>
<dbReference type="InterPro" id="IPR026069">
    <property type="entry name" value="Fuzzy"/>
</dbReference>
<proteinExistence type="inferred from homology"/>
<comment type="subcellular location">
    <subcellularLocation>
        <location evidence="1">Cytoplasm</location>
        <location evidence="1">Cytoskeleton</location>
    </subcellularLocation>
</comment>
<organism evidence="8 9">
    <name type="scientific">Nicrophorus vespilloides</name>
    <name type="common">Boreal carrion beetle</name>
    <dbReference type="NCBI Taxonomy" id="110193"/>
    <lineage>
        <taxon>Eukaryota</taxon>
        <taxon>Metazoa</taxon>
        <taxon>Ecdysozoa</taxon>
        <taxon>Arthropoda</taxon>
        <taxon>Hexapoda</taxon>
        <taxon>Insecta</taxon>
        <taxon>Pterygota</taxon>
        <taxon>Neoptera</taxon>
        <taxon>Endopterygota</taxon>
        <taxon>Coleoptera</taxon>
        <taxon>Polyphaga</taxon>
        <taxon>Staphyliniformia</taxon>
        <taxon>Silphidae</taxon>
        <taxon>Nicrophorinae</taxon>
        <taxon>Nicrophorus</taxon>
    </lineage>
</organism>
<keyword evidence="4" id="KW-0206">Cytoskeleton</keyword>
<keyword evidence="3" id="KW-0963">Cytoplasm</keyword>
<dbReference type="GeneID" id="108558169"/>
<feature type="domain" description="FUZ/MON1/HPS1 second Longin" evidence="6">
    <location>
        <begin position="170"/>
        <end position="257"/>
    </location>
</feature>
<name>A0ABM1M7D4_NICVS</name>
<dbReference type="InterPro" id="IPR043970">
    <property type="entry name" value="FUZ/MON1/HPS1_longin_3"/>
</dbReference>
<evidence type="ECO:0000256" key="3">
    <source>
        <dbReference type="ARBA" id="ARBA00022490"/>
    </source>
</evidence>